<keyword evidence="2" id="KW-1185">Reference proteome</keyword>
<evidence type="ECO:0000313" key="2">
    <source>
        <dbReference type="Proteomes" id="UP000032233"/>
    </source>
</evidence>
<dbReference type="RefSeq" id="WP_197281966.1">
    <property type="nucleotide sequence ID" value="NZ_AZAC01000003.1"/>
</dbReference>
<protein>
    <submittedName>
        <fullName evidence="1">Uncharacterized protein</fullName>
    </submittedName>
</protein>
<gene>
    <name evidence="1" type="ORF">X474_03920</name>
</gene>
<dbReference type="AlphaFoldDB" id="A0A0D2JBD8"/>
<accession>A0A0D2JBD8</accession>
<dbReference type="EMBL" id="AZAC01000003">
    <property type="protein sequence ID" value="KIX15444.1"/>
    <property type="molecule type" value="Genomic_DNA"/>
</dbReference>
<sequence length="83" mass="9152">MLQQGRPGTNGGFGWMIFPLTCPAKKRITKIIAGHEKPFSFGMAAIKALAPGVKNLYRKKTPPLFGFSRFPSFRGSGPERELN</sequence>
<evidence type="ECO:0000313" key="1">
    <source>
        <dbReference type="EMBL" id="KIX15444.1"/>
    </source>
</evidence>
<name>A0A0D2JBD8_9BACT</name>
<dbReference type="InParanoid" id="A0A0D2JBD8"/>
<comment type="caution">
    <text evidence="1">The sequence shown here is derived from an EMBL/GenBank/DDBJ whole genome shotgun (WGS) entry which is preliminary data.</text>
</comment>
<dbReference type="Proteomes" id="UP000032233">
    <property type="component" value="Unassembled WGS sequence"/>
</dbReference>
<organism evidence="1 2">
    <name type="scientific">Dethiosulfatarculus sandiegensis</name>
    <dbReference type="NCBI Taxonomy" id="1429043"/>
    <lineage>
        <taxon>Bacteria</taxon>
        <taxon>Pseudomonadati</taxon>
        <taxon>Thermodesulfobacteriota</taxon>
        <taxon>Desulfarculia</taxon>
        <taxon>Desulfarculales</taxon>
        <taxon>Desulfarculaceae</taxon>
        <taxon>Dethiosulfatarculus</taxon>
    </lineage>
</organism>
<proteinExistence type="predicted"/>
<reference evidence="1 2" key="1">
    <citation type="submission" date="2013-11" db="EMBL/GenBank/DDBJ databases">
        <title>Metagenomic analysis of a methanogenic consortium involved in long chain n-alkane degradation.</title>
        <authorList>
            <person name="Davidova I.A."/>
            <person name="Callaghan A.V."/>
            <person name="Wawrik B."/>
            <person name="Pruitt S."/>
            <person name="Marks C."/>
            <person name="Duncan K.E."/>
            <person name="Suflita J.M."/>
        </authorList>
    </citation>
    <scope>NUCLEOTIDE SEQUENCE [LARGE SCALE GENOMIC DNA]</scope>
    <source>
        <strain evidence="1 2">SPR</strain>
    </source>
</reference>